<dbReference type="FunFam" id="1.10.10.10:FF:000024">
    <property type="entry name" value="U5 small nuclear ribonucleoprotein helicase"/>
    <property type="match status" value="1"/>
</dbReference>
<dbReference type="Gene3D" id="3.40.50.300">
    <property type="entry name" value="P-loop containing nucleotide triphosphate hydrolases"/>
    <property type="match status" value="4"/>
</dbReference>
<evidence type="ECO:0000313" key="19">
    <source>
        <dbReference type="EMBL" id="PIN08567.1"/>
    </source>
</evidence>
<feature type="domain" description="Helicase C-terminal" evidence="18">
    <location>
        <begin position="726"/>
        <end position="928"/>
    </location>
</feature>
<evidence type="ECO:0000256" key="14">
    <source>
        <dbReference type="ARBA" id="ARBA00047984"/>
    </source>
</evidence>
<sequence length="2172" mass="247152">MAHPGGGAEAHARFKQYEYRANSSLVLTTDSRPRDTHEPTGEPESLWGKIDPKSFGDRAYRDKPPELEEKLKKSKKKKDREPVFDAAPPRSKKRRLQEESVLTSSDEGVYQPKTKETRAAYEAMLSVIQQQLGGQPLNIVSGAADEILVVLKNENIKNPDKKKEIEKLLNPIPSHTFDQLVSIGRLITDYHDSGDAGDAAVNGDDGLDDDVGVAVEFEENEEEEEESDLDMVPEDEEEDDDVAEVDGSGAMQMGGGIDDDEEQEANEGMTLNVQDIDAYWLQRKISQAYDQQIDPQQSQKLAEEVLKILAEGDDREVENKLLVHLQFDKFTLIKYLLRNRLKVVWCTRLARAEDQEKRKEIEEEMMRLGPDHAAILEQLHATRATAKERQKNLEKSIREEARRLKDETGGDGDRERRQLVDRDADGGWLKGQRQLLDLDSLAFHQGGLLMANKKCELPVGSYRNHRKGYEEVHVPALKPTPLAASEKLVKISDMPDWAQPAFKGMSQLNRVQSKVYETALFSAENILLCAPTGAGKTNVAMLTILQQIALNMNDDGSFNHSNYKIVYVAPMKALVAEVVGNLSNRLEQYGVKVKELSGDQTLTRQQIEETQIIVTTPEKWDIITRKSGDRTYTQLVKLLIIDEIHLLHDNRGPVLESIIARTVRQIETTKEHIRLVGLSATLPNYEDVAIFLRVKLDKGLFHFDNSYRPVPLAQQYIGITVKKPLQRFQLMNDVCYEKVISVAGKHQVLIFVHSRKETTKTARAIRDTALANDTLGKFLKEDSASREILQSHTELVKSSDLKDLLPYGFAIHHAGMVRADRQIVEELFADGHVQVLVSTATLAWGVNLPAHTVIIKGTQIYNPEKGAWTELSPLDVMQMLGRAGRPQYDTYGEGIIITGHSELQYYLSLMNQQLPIESQFISKLADQLNAEIVLGTVQNAREACKWLLYTYLCVRMVRNPTLYGLATDVLKRDETLEERRADLIHSAATILDKNNLVKYDRKSGYFQVTDLGRIASYYYISHGTISTYNEHLKPTMGDIELCRLFSLSEEFKYVTVRQDEKMELAKLLDRVPIPIKESFEEPSAKINVLLQAYISQLKLEGLSLTSDMVYITQSAGRLMRALFEIVLKRGWAQLAEKALKLCKMISKRMWSVQTPLRQFHGIPNEILMKLEKKDLAWERYYDLSSQEIGELIRFPKMGRTLHKFIHQFPKLNLNAHVQPITRSVLRVELTITPDFQWDDKVHGYVEPFWIIVEDNDGEYILHHEYFMLKKQYIDEDHTLNFTVPIYEPLPPQYFINVISDRWLGSQTVLPVSFRHLILPEKYPPPTELLDLQPLPVTALRNPAYEALYHQFKHFNPVQTQVFTILYNSDDNVLVAAPTGSGKTICAEFAILRNHQKGSDSVMRAVYIAPIEALAKERYHDWKKKFGEGLGMRVVELTGETATDLKLLEKGQIIISTPEKWDALSRRWKQRKHVQQVSLFIIDELHLIGGQGGPILEIIVSRMRYIASQLENKIRIVALSTSLANAKDLGEWIGATSHGLFNFPPGVRPVPLEIHIQGIDIANFEARMQAMTKPTYTAIVQHAKNGKPAIVFVPTRKHARLTAVDLMTYSSVDSEQKPMFLLQSAEELEPFVANIKEPMLKETIQFGVGYLHEGLSSTDQDIVKTLFETGWIQVCVMSSSMCWGVPLSAHLVVVMGTQYYDGRENAHTDYPVTDLLQMMGHASRPLVDNSGKCVILCHAPRKEYYKKFLYEAFPVESHLHHYLHDNINAEVVVGVIQNKQDAVDYLTWTFMYRRLTQNPNYYNLQGVSHRHLSDHLSELVEHTLSDLEASKCVAIEDDFLLSPLNLGMIASYYYISYTTIERFSSSLTSKTKLKGLLDILSSASEYEQLPIRPGEEELIRKLINHQRFSFENPKYTDPNVKANALLQAHFSRQVIGGNLASDQQEVLIYASRLLQAMVDVISSNGWLSLALLAMEVSQMVTQGMWERDSMLLQLPHFTKELAKRCQENPGKSIETVFDLVEMEDDERRELLQMSDSQLMDIARFCNRFPNIDLTYDVVDSDNIRAGEDITVHVSLERDLEGRTEVGPVDAPRYPKSKEEGWWLVVGDTKTNQLLAIKRVTLQRKSRVKLDFTAPAETGKKTYTLYFMCDSYLGCDQEYSFTVDVKEPMHEDDS</sequence>
<dbReference type="SMART" id="SM00490">
    <property type="entry name" value="HELICc"/>
    <property type="match status" value="2"/>
</dbReference>
<dbReference type="Gene3D" id="2.60.40.150">
    <property type="entry name" value="C2 domain"/>
    <property type="match status" value="2"/>
</dbReference>
<accession>A0A2G9GTE8</accession>
<dbReference type="EMBL" id="NKXS01003766">
    <property type="protein sequence ID" value="PIN08567.1"/>
    <property type="molecule type" value="Genomic_DNA"/>
</dbReference>
<feature type="compositionally biased region" description="Basic and acidic residues" evidence="16">
    <location>
        <begin position="50"/>
        <end position="71"/>
    </location>
</feature>
<comment type="function">
    <text evidence="15">RNA helicase that plays an essential role in pre-mRNA splicing as component of the U5 snRNP and U4/U6-U5 tri-snRNP complexes. Involved in spliceosome assembly, activation and disassembly.</text>
</comment>
<dbReference type="PANTHER" id="PTHR47961">
    <property type="entry name" value="DNA POLYMERASE THETA, PUTATIVE (AFU_ORTHOLOGUE AFUA_1G05260)-RELATED"/>
    <property type="match status" value="1"/>
</dbReference>
<dbReference type="PIRSF" id="PIRSF039073">
    <property type="entry name" value="BRR2"/>
    <property type="match status" value="1"/>
</dbReference>
<keyword evidence="20" id="KW-1185">Reference proteome</keyword>
<dbReference type="CDD" id="cd18795">
    <property type="entry name" value="SF2_C_Ski2"/>
    <property type="match status" value="2"/>
</dbReference>
<dbReference type="Pfam" id="PF18149">
    <property type="entry name" value="Helicase_PWI"/>
    <property type="match status" value="1"/>
</dbReference>
<keyword evidence="4" id="KW-0507">mRNA processing</keyword>
<comment type="similarity">
    <text evidence="2">Belongs to the disease resistance NB-LRR family.</text>
</comment>
<dbReference type="FunFam" id="1.10.10.10:FF:000012">
    <property type="entry name" value="U5 small nuclear ribonucleoprotein helicase"/>
    <property type="match status" value="1"/>
</dbReference>
<dbReference type="Pfam" id="PF02889">
    <property type="entry name" value="Sec63"/>
    <property type="match status" value="2"/>
</dbReference>
<dbReference type="PANTHER" id="PTHR47961:SF4">
    <property type="entry name" value="ACTIVATING SIGNAL COINTEGRATOR 1 COMPLEX SUBUNIT 3"/>
    <property type="match status" value="1"/>
</dbReference>
<evidence type="ECO:0000256" key="10">
    <source>
        <dbReference type="ARBA" id="ARBA00022840"/>
    </source>
</evidence>
<dbReference type="InterPro" id="IPR035892">
    <property type="entry name" value="C2_domain_sf"/>
</dbReference>
<dbReference type="Pfam" id="PF00270">
    <property type="entry name" value="DEAD"/>
    <property type="match status" value="2"/>
</dbReference>
<dbReference type="InterPro" id="IPR027417">
    <property type="entry name" value="P-loop_NTPase"/>
</dbReference>
<evidence type="ECO:0000256" key="8">
    <source>
        <dbReference type="ARBA" id="ARBA00022801"/>
    </source>
</evidence>
<dbReference type="InterPro" id="IPR004179">
    <property type="entry name" value="Sec63-dom"/>
</dbReference>
<evidence type="ECO:0000256" key="11">
    <source>
        <dbReference type="ARBA" id="ARBA00022884"/>
    </source>
</evidence>
<keyword evidence="13" id="KW-0539">Nucleus</keyword>
<comment type="catalytic activity">
    <reaction evidence="14">
        <text>ATP + H2O = ADP + phosphate + H(+)</text>
        <dbReference type="Rhea" id="RHEA:13065"/>
        <dbReference type="ChEBI" id="CHEBI:15377"/>
        <dbReference type="ChEBI" id="CHEBI:15378"/>
        <dbReference type="ChEBI" id="CHEBI:30616"/>
        <dbReference type="ChEBI" id="CHEBI:43474"/>
        <dbReference type="ChEBI" id="CHEBI:456216"/>
        <dbReference type="EC" id="3.6.4.13"/>
    </reaction>
</comment>
<reference evidence="20" key="1">
    <citation type="journal article" date="2018" name="Gigascience">
        <title>Genome assembly of the Pink Ipe (Handroanthus impetiginosus, Bignoniaceae), a highly valued, ecologically keystone Neotropical timber forest tree.</title>
        <authorList>
            <person name="Silva-Junior O.B."/>
            <person name="Grattapaglia D."/>
            <person name="Novaes E."/>
            <person name="Collevatti R.G."/>
        </authorList>
    </citation>
    <scope>NUCLEOTIDE SEQUENCE [LARGE SCALE GENOMIC DNA]</scope>
    <source>
        <strain evidence="20">cv. UFG-1</strain>
    </source>
</reference>
<feature type="domain" description="Helicase ATP-binding" evidence="17">
    <location>
        <begin position="517"/>
        <end position="700"/>
    </location>
</feature>
<feature type="domain" description="Helicase ATP-binding" evidence="17">
    <location>
        <begin position="1363"/>
        <end position="1540"/>
    </location>
</feature>
<dbReference type="SUPFAM" id="SSF81296">
    <property type="entry name" value="E set domains"/>
    <property type="match status" value="1"/>
</dbReference>
<dbReference type="InterPro" id="IPR003593">
    <property type="entry name" value="AAA+_ATPase"/>
</dbReference>
<evidence type="ECO:0000256" key="2">
    <source>
        <dbReference type="ARBA" id="ARBA00008894"/>
    </source>
</evidence>
<dbReference type="InterPro" id="IPR057842">
    <property type="entry name" value="WH_MER3"/>
</dbReference>
<dbReference type="GO" id="GO:0003723">
    <property type="term" value="F:RNA binding"/>
    <property type="evidence" value="ECO:0007669"/>
    <property type="project" value="UniProtKB-KW"/>
</dbReference>
<keyword evidence="8 19" id="KW-0378">Hydrolase</keyword>
<dbReference type="GO" id="GO:0005681">
    <property type="term" value="C:spliceosomal complex"/>
    <property type="evidence" value="ECO:0007669"/>
    <property type="project" value="UniProtKB-KW"/>
</dbReference>
<dbReference type="CDD" id="cd18019">
    <property type="entry name" value="DEXHc_Brr2_1"/>
    <property type="match status" value="1"/>
</dbReference>
<dbReference type="Gene3D" id="1.10.3380.10">
    <property type="entry name" value="Sec63 N-terminal domain-like domain"/>
    <property type="match status" value="2"/>
</dbReference>
<dbReference type="GO" id="GO:0016887">
    <property type="term" value="F:ATP hydrolysis activity"/>
    <property type="evidence" value="ECO:0007669"/>
    <property type="project" value="RHEA"/>
</dbReference>
<organism evidence="19 20">
    <name type="scientific">Handroanthus impetiginosus</name>
    <dbReference type="NCBI Taxonomy" id="429701"/>
    <lineage>
        <taxon>Eukaryota</taxon>
        <taxon>Viridiplantae</taxon>
        <taxon>Streptophyta</taxon>
        <taxon>Embryophyta</taxon>
        <taxon>Tracheophyta</taxon>
        <taxon>Spermatophyta</taxon>
        <taxon>Magnoliopsida</taxon>
        <taxon>eudicotyledons</taxon>
        <taxon>Gunneridae</taxon>
        <taxon>Pentapetalae</taxon>
        <taxon>asterids</taxon>
        <taxon>lamiids</taxon>
        <taxon>Lamiales</taxon>
        <taxon>Bignoniaceae</taxon>
        <taxon>Crescentiina</taxon>
        <taxon>Tabebuia alliance</taxon>
        <taxon>Handroanthus</taxon>
    </lineage>
</organism>
<feature type="region of interest" description="Disordered" evidence="16">
    <location>
        <begin position="386"/>
        <end position="419"/>
    </location>
</feature>
<evidence type="ECO:0000256" key="3">
    <source>
        <dbReference type="ARBA" id="ARBA00012552"/>
    </source>
</evidence>
<dbReference type="InterPro" id="IPR036388">
    <property type="entry name" value="WH-like_DNA-bd_sf"/>
</dbReference>
<dbReference type="Pfam" id="PF21188">
    <property type="entry name" value="BRR2_plug"/>
    <property type="match status" value="1"/>
</dbReference>
<evidence type="ECO:0000256" key="4">
    <source>
        <dbReference type="ARBA" id="ARBA00022664"/>
    </source>
</evidence>
<protein>
    <recommendedName>
        <fullName evidence="3">RNA helicase</fullName>
        <ecNumber evidence="3">3.6.4.13</ecNumber>
    </recommendedName>
</protein>
<name>A0A2G9GTE8_9LAMI</name>
<dbReference type="FunFam" id="1.10.3380.10:FF:000001">
    <property type="entry name" value="U5 small nuclear ribonucleoprotein helicase"/>
    <property type="match status" value="1"/>
</dbReference>
<evidence type="ECO:0000256" key="13">
    <source>
        <dbReference type="ARBA" id="ARBA00023242"/>
    </source>
</evidence>
<feature type="region of interest" description="Disordered" evidence="16">
    <location>
        <begin position="217"/>
        <end position="238"/>
    </location>
</feature>
<dbReference type="Gene3D" id="1.10.10.10">
    <property type="entry name" value="Winged helix-like DNA-binding domain superfamily/Winged helix DNA-binding domain"/>
    <property type="match status" value="2"/>
</dbReference>
<dbReference type="FunFam" id="3.40.50.300:FF:000368">
    <property type="entry name" value="U5 small nuclear ribonucleoprotein 200 kDa helicase"/>
    <property type="match status" value="1"/>
</dbReference>
<feature type="region of interest" description="Disordered" evidence="16">
    <location>
        <begin position="25"/>
        <end position="110"/>
    </location>
</feature>
<dbReference type="PROSITE" id="PS51194">
    <property type="entry name" value="HELICASE_CTER"/>
    <property type="match status" value="1"/>
</dbReference>
<comment type="caution">
    <text evidence="19">The sequence shown here is derived from an EMBL/GenBank/DDBJ whole genome shotgun (WGS) entry which is preliminary data.</text>
</comment>
<dbReference type="FunFam" id="1.10.150.20:FF:000004">
    <property type="entry name" value="U5 small nuclear ribonucleoprotein helicase"/>
    <property type="match status" value="1"/>
</dbReference>
<dbReference type="SMART" id="SM00487">
    <property type="entry name" value="DEXDc"/>
    <property type="match status" value="2"/>
</dbReference>
<dbReference type="OrthoDB" id="5575at2759"/>
<dbReference type="GO" id="GO:0008380">
    <property type="term" value="P:RNA splicing"/>
    <property type="evidence" value="ECO:0007669"/>
    <property type="project" value="UniProtKB-KW"/>
</dbReference>
<keyword evidence="12" id="KW-0508">mRNA splicing</keyword>
<evidence type="ECO:0000256" key="15">
    <source>
        <dbReference type="ARBA" id="ARBA00055371"/>
    </source>
</evidence>
<dbReference type="InterPro" id="IPR050474">
    <property type="entry name" value="Hel308_SKI2-like"/>
</dbReference>
<dbReference type="Gene3D" id="1.10.150.20">
    <property type="entry name" value="5' to 3' exonuclease, C-terminal subdomain"/>
    <property type="match status" value="2"/>
</dbReference>
<evidence type="ECO:0000256" key="5">
    <source>
        <dbReference type="ARBA" id="ARBA00022728"/>
    </source>
</evidence>
<keyword evidence="6" id="KW-0677">Repeat</keyword>
<keyword evidence="7" id="KW-0547">Nucleotide-binding</keyword>
<dbReference type="FunFam" id="3.40.50.300:FF:000102">
    <property type="entry name" value="RNA helicase, activating signal cointegrator 1"/>
    <property type="match status" value="1"/>
</dbReference>
<dbReference type="GO" id="GO:0005524">
    <property type="term" value="F:ATP binding"/>
    <property type="evidence" value="ECO:0007669"/>
    <property type="project" value="UniProtKB-KW"/>
</dbReference>
<dbReference type="FunFam" id="1.10.150.20:FF:000013">
    <property type="entry name" value="U5 small nuclear ribonucleoprotein kDa helicase"/>
    <property type="match status" value="1"/>
</dbReference>
<evidence type="ECO:0000259" key="18">
    <source>
        <dbReference type="PROSITE" id="PS51194"/>
    </source>
</evidence>
<dbReference type="InterPro" id="IPR036390">
    <property type="entry name" value="WH_DNA-bd_sf"/>
</dbReference>
<dbReference type="Proteomes" id="UP000231279">
    <property type="component" value="Unassembled WGS sequence"/>
</dbReference>
<evidence type="ECO:0000313" key="20">
    <source>
        <dbReference type="Proteomes" id="UP000231279"/>
    </source>
</evidence>
<dbReference type="FunFam" id="3.40.50.300:FF:000062">
    <property type="entry name" value="U5 small nuclear ribonucleoprotein helicase"/>
    <property type="match status" value="1"/>
</dbReference>
<dbReference type="SUPFAM" id="SSF46785">
    <property type="entry name" value="Winged helix' DNA-binding domain"/>
    <property type="match status" value="2"/>
</dbReference>
<evidence type="ECO:0000256" key="9">
    <source>
        <dbReference type="ARBA" id="ARBA00022806"/>
    </source>
</evidence>
<keyword evidence="9 19" id="KW-0347">Helicase</keyword>
<dbReference type="FunFam" id="3.40.50.300:FF:000254">
    <property type="entry name" value="U5 small nuclear ribonucleoprotein helicase"/>
    <property type="match status" value="1"/>
</dbReference>
<dbReference type="SUPFAM" id="SSF52540">
    <property type="entry name" value="P-loop containing nucleoside triphosphate hydrolases"/>
    <property type="match status" value="4"/>
</dbReference>
<dbReference type="FunFam" id="2.60.40.150:FF:000048">
    <property type="entry name" value="U5 small nuclear ribonucleoprotein 200 kDa helicase"/>
    <property type="match status" value="1"/>
</dbReference>
<dbReference type="SMART" id="SM00973">
    <property type="entry name" value="Sec63"/>
    <property type="match status" value="2"/>
</dbReference>
<keyword evidence="10" id="KW-0067">ATP-binding</keyword>
<dbReference type="Pfam" id="PF23445">
    <property type="entry name" value="WHD_SNRNP200"/>
    <property type="match status" value="2"/>
</dbReference>
<evidence type="ECO:0000259" key="17">
    <source>
        <dbReference type="PROSITE" id="PS51192"/>
    </source>
</evidence>
<dbReference type="InterPro" id="IPR014001">
    <property type="entry name" value="Helicase_ATP-bd"/>
</dbReference>
<dbReference type="Pfam" id="PF00271">
    <property type="entry name" value="Helicase_C"/>
    <property type="match status" value="1"/>
</dbReference>
<dbReference type="CDD" id="cd18021">
    <property type="entry name" value="DEXHc_Brr2_2"/>
    <property type="match status" value="1"/>
</dbReference>
<evidence type="ECO:0000256" key="16">
    <source>
        <dbReference type="SAM" id="MobiDB-lite"/>
    </source>
</evidence>
<keyword evidence="5" id="KW-0747">Spliceosome</keyword>
<dbReference type="InterPro" id="IPR011545">
    <property type="entry name" value="DEAD/DEAH_box_helicase_dom"/>
</dbReference>
<dbReference type="InterPro" id="IPR048863">
    <property type="entry name" value="BRR2_plug"/>
</dbReference>
<dbReference type="SMART" id="SM00382">
    <property type="entry name" value="AAA"/>
    <property type="match status" value="2"/>
</dbReference>
<dbReference type="GO" id="GO:0006397">
    <property type="term" value="P:mRNA processing"/>
    <property type="evidence" value="ECO:0007669"/>
    <property type="project" value="UniProtKB-KW"/>
</dbReference>
<dbReference type="PROSITE" id="PS51192">
    <property type="entry name" value="HELICASE_ATP_BIND_1"/>
    <property type="match status" value="2"/>
</dbReference>
<dbReference type="FunFam" id="2.60.40.150:FF:000004">
    <property type="entry name" value="RNA helicase, activating signal cointegrator 1"/>
    <property type="match status" value="1"/>
</dbReference>
<evidence type="ECO:0000256" key="6">
    <source>
        <dbReference type="ARBA" id="ARBA00022737"/>
    </source>
</evidence>
<evidence type="ECO:0000256" key="7">
    <source>
        <dbReference type="ARBA" id="ARBA00022741"/>
    </source>
</evidence>
<comment type="subcellular location">
    <subcellularLocation>
        <location evidence="1">Nucleus</location>
    </subcellularLocation>
</comment>
<dbReference type="STRING" id="429701.A0A2G9GTE8"/>
<keyword evidence="11" id="KW-0694">RNA-binding</keyword>
<evidence type="ECO:0000256" key="12">
    <source>
        <dbReference type="ARBA" id="ARBA00023187"/>
    </source>
</evidence>
<dbReference type="InterPro" id="IPR041094">
    <property type="entry name" value="Brr2_helicase_PWI"/>
</dbReference>
<gene>
    <name evidence="19" type="ORF">CDL12_18856</name>
</gene>
<proteinExistence type="inferred from homology"/>
<dbReference type="SUPFAM" id="SSF158702">
    <property type="entry name" value="Sec63 N-terminal domain-like"/>
    <property type="match status" value="2"/>
</dbReference>
<dbReference type="FunFam" id="1.10.3380.10:FF:000010">
    <property type="entry name" value="DExH-box ATP-dependent RNA helicase DExH12"/>
    <property type="match status" value="1"/>
</dbReference>
<dbReference type="InterPro" id="IPR014756">
    <property type="entry name" value="Ig_E-set"/>
</dbReference>
<feature type="compositionally biased region" description="Basic and acidic residues" evidence="16">
    <location>
        <begin position="31"/>
        <end position="40"/>
    </location>
</feature>
<dbReference type="GO" id="GO:0003724">
    <property type="term" value="F:RNA helicase activity"/>
    <property type="evidence" value="ECO:0007669"/>
    <property type="project" value="UniProtKB-EC"/>
</dbReference>
<dbReference type="InterPro" id="IPR001650">
    <property type="entry name" value="Helicase_C-like"/>
</dbReference>
<dbReference type="EC" id="3.6.4.13" evidence="3"/>
<evidence type="ECO:0000256" key="1">
    <source>
        <dbReference type="ARBA" id="ARBA00004123"/>
    </source>
</evidence>